<dbReference type="Gene3D" id="3.30.70.330">
    <property type="match status" value="1"/>
</dbReference>
<dbReference type="NCBIfam" id="NF004359">
    <property type="entry name" value="PRK05738.1-3"/>
    <property type="match status" value="1"/>
</dbReference>
<dbReference type="OrthoDB" id="9793353at2"/>
<evidence type="ECO:0000256" key="5">
    <source>
        <dbReference type="ARBA" id="ARBA00023274"/>
    </source>
</evidence>
<dbReference type="Pfam" id="PF00276">
    <property type="entry name" value="Ribosomal_L23"/>
    <property type="match status" value="1"/>
</dbReference>
<dbReference type="GO" id="GO:0005840">
    <property type="term" value="C:ribosome"/>
    <property type="evidence" value="ECO:0007669"/>
    <property type="project" value="UniProtKB-KW"/>
</dbReference>
<comment type="function">
    <text evidence="6">One of the early assembly proteins it binds 23S rRNA. One of the proteins that surrounds the polypeptide exit tunnel on the outside of the ribosome. Forms the main docking site for trigger factor binding to the ribosome.</text>
</comment>
<sequence>MATKAKKDVKIAAWMYDIVRTPLITEKATMGSQHGQITFRVPMTATKPAIKEAVEAVFEVKVKGVNTSIQKGKNKIFRGRLGRRSDAKKAIVTLEEGQTIDVGTAA</sequence>
<dbReference type="GO" id="GO:0019843">
    <property type="term" value="F:rRNA binding"/>
    <property type="evidence" value="ECO:0007669"/>
    <property type="project" value="UniProtKB-UniRule"/>
</dbReference>
<dbReference type="NCBIfam" id="NF004360">
    <property type="entry name" value="PRK05738.1-5"/>
    <property type="match status" value="1"/>
</dbReference>
<dbReference type="SUPFAM" id="SSF54189">
    <property type="entry name" value="Ribosomal proteins S24e, L23 and L15e"/>
    <property type="match status" value="1"/>
</dbReference>
<keyword evidence="5 6" id="KW-0687">Ribonucleoprotein</keyword>
<dbReference type="GO" id="GO:0003735">
    <property type="term" value="F:structural constituent of ribosome"/>
    <property type="evidence" value="ECO:0007669"/>
    <property type="project" value="InterPro"/>
</dbReference>
<evidence type="ECO:0000256" key="2">
    <source>
        <dbReference type="ARBA" id="ARBA00022730"/>
    </source>
</evidence>
<dbReference type="PANTHER" id="PTHR11620">
    <property type="entry name" value="60S RIBOSOMAL PROTEIN L23A"/>
    <property type="match status" value="1"/>
</dbReference>
<dbReference type="STRING" id="856793.MICA_2132"/>
<keyword evidence="4 6" id="KW-0689">Ribosomal protein</keyword>
<dbReference type="InterPro" id="IPR013025">
    <property type="entry name" value="Ribosomal_uL23-like"/>
</dbReference>
<reference evidence="7 8" key="1">
    <citation type="journal article" date="2011" name="BMC Genomics">
        <title>Genomic insights into an obligate epibiotic bacterial predator: Micavibrio aeruginosavorus ARL-13.</title>
        <authorList>
            <person name="Wang Z."/>
            <person name="Kadouri D."/>
            <person name="Wu M."/>
        </authorList>
    </citation>
    <scope>NUCLEOTIDE SEQUENCE [LARGE SCALE GENOMIC DNA]</scope>
    <source>
        <strain evidence="7 8">ARL-13</strain>
    </source>
</reference>
<accession>G2KQW1</accession>
<proteinExistence type="inferred from homology"/>
<dbReference type="KEGG" id="mai:MICA_2132"/>
<dbReference type="InterPro" id="IPR012677">
    <property type="entry name" value="Nucleotide-bd_a/b_plait_sf"/>
</dbReference>
<dbReference type="RefSeq" id="WP_014103662.1">
    <property type="nucleotide sequence ID" value="NC_016026.1"/>
</dbReference>
<dbReference type="FunFam" id="3.30.70.330:FF:000001">
    <property type="entry name" value="50S ribosomal protein L23"/>
    <property type="match status" value="1"/>
</dbReference>
<dbReference type="Proteomes" id="UP000009286">
    <property type="component" value="Chromosome"/>
</dbReference>
<dbReference type="InterPro" id="IPR012678">
    <property type="entry name" value="Ribosomal_uL23/eL15/eS24_sf"/>
</dbReference>
<dbReference type="HOGENOM" id="CLU_037562_3_1_5"/>
<comment type="similarity">
    <text evidence="1 6">Belongs to the universal ribosomal protein uL23 family.</text>
</comment>
<evidence type="ECO:0000313" key="7">
    <source>
        <dbReference type="EMBL" id="AEP10439.1"/>
    </source>
</evidence>
<keyword evidence="8" id="KW-1185">Reference proteome</keyword>
<protein>
    <recommendedName>
        <fullName evidence="6">Large ribosomal subunit protein uL23</fullName>
    </recommendedName>
</protein>
<keyword evidence="3 6" id="KW-0694">RNA-binding</keyword>
<dbReference type="GO" id="GO:1990904">
    <property type="term" value="C:ribonucleoprotein complex"/>
    <property type="evidence" value="ECO:0007669"/>
    <property type="project" value="UniProtKB-KW"/>
</dbReference>
<evidence type="ECO:0000256" key="4">
    <source>
        <dbReference type="ARBA" id="ARBA00022980"/>
    </source>
</evidence>
<dbReference type="GO" id="GO:0006412">
    <property type="term" value="P:translation"/>
    <property type="evidence" value="ECO:0007669"/>
    <property type="project" value="UniProtKB-UniRule"/>
</dbReference>
<organism evidence="7 8">
    <name type="scientific">Micavibrio aeruginosavorus (strain ARL-13)</name>
    <dbReference type="NCBI Taxonomy" id="856793"/>
    <lineage>
        <taxon>Bacteria</taxon>
        <taxon>Pseudomonadati</taxon>
        <taxon>Bdellovibrionota</taxon>
        <taxon>Bdellovibrionia</taxon>
        <taxon>Bdellovibrionales</taxon>
        <taxon>Pseudobdellovibrionaceae</taxon>
        <taxon>Micavibrio</taxon>
    </lineage>
</organism>
<comment type="subunit">
    <text evidence="6">Part of the 50S ribosomal subunit. Contacts protein L29, and trigger factor when it is bound to the ribosome.</text>
</comment>
<dbReference type="EMBL" id="CP002382">
    <property type="protein sequence ID" value="AEP10439.1"/>
    <property type="molecule type" value="Genomic_DNA"/>
</dbReference>
<keyword evidence="2 6" id="KW-0699">rRNA-binding</keyword>
<evidence type="ECO:0000313" key="8">
    <source>
        <dbReference type="Proteomes" id="UP000009286"/>
    </source>
</evidence>
<dbReference type="AlphaFoldDB" id="G2KQW1"/>
<name>G2KQW1_MICAA</name>
<gene>
    <name evidence="6" type="primary">rplW</name>
    <name evidence="7" type="ordered locus">MICA_2132</name>
</gene>
<dbReference type="eggNOG" id="COG0089">
    <property type="taxonomic scope" value="Bacteria"/>
</dbReference>
<dbReference type="HAMAP" id="MF_01369_B">
    <property type="entry name" value="Ribosomal_uL23_B"/>
    <property type="match status" value="1"/>
</dbReference>
<evidence type="ECO:0000256" key="1">
    <source>
        <dbReference type="ARBA" id="ARBA00006700"/>
    </source>
</evidence>
<dbReference type="NCBIfam" id="NF004363">
    <property type="entry name" value="PRK05738.2-4"/>
    <property type="match status" value="1"/>
</dbReference>
<evidence type="ECO:0000256" key="6">
    <source>
        <dbReference type="HAMAP-Rule" id="MF_01369"/>
    </source>
</evidence>
<evidence type="ECO:0000256" key="3">
    <source>
        <dbReference type="ARBA" id="ARBA00022884"/>
    </source>
</evidence>